<name>A0A1H7R6H1_9SPHN</name>
<dbReference type="AlphaFoldDB" id="A0A1H7R6H1"/>
<sequence>MVHISVAIGRFFEALFFAIVRVAGVVAGVVLGVALAGAILFLVARWLIVRGRRK</sequence>
<keyword evidence="3" id="KW-1185">Reference proteome</keyword>
<organism evidence="2 3">
    <name type="scientific">Sphingomonas palmae</name>
    <dbReference type="NCBI Taxonomy" id="1855283"/>
    <lineage>
        <taxon>Bacteria</taxon>
        <taxon>Pseudomonadati</taxon>
        <taxon>Pseudomonadota</taxon>
        <taxon>Alphaproteobacteria</taxon>
        <taxon>Sphingomonadales</taxon>
        <taxon>Sphingomonadaceae</taxon>
        <taxon>Sphingomonas</taxon>
    </lineage>
</organism>
<evidence type="ECO:0000313" key="2">
    <source>
        <dbReference type="EMBL" id="SEL55608.1"/>
    </source>
</evidence>
<dbReference type="STRING" id="1855283.SAMN05216382_2146"/>
<protein>
    <submittedName>
        <fullName evidence="2">Uncharacterized protein</fullName>
    </submittedName>
</protein>
<reference evidence="3" key="1">
    <citation type="submission" date="2016-10" db="EMBL/GenBank/DDBJ databases">
        <authorList>
            <person name="Varghese N."/>
            <person name="Submissions S."/>
        </authorList>
    </citation>
    <scope>NUCLEOTIDE SEQUENCE [LARGE SCALE GENOMIC DNA]</scope>
    <source>
        <strain evidence="3">JS21-1</strain>
    </source>
</reference>
<keyword evidence="1" id="KW-0472">Membrane</keyword>
<dbReference type="EMBL" id="FNZZ01000004">
    <property type="protein sequence ID" value="SEL55608.1"/>
    <property type="molecule type" value="Genomic_DNA"/>
</dbReference>
<evidence type="ECO:0000256" key="1">
    <source>
        <dbReference type="SAM" id="Phobius"/>
    </source>
</evidence>
<keyword evidence="1" id="KW-1133">Transmembrane helix</keyword>
<dbReference type="RefSeq" id="WP_177171630.1">
    <property type="nucleotide sequence ID" value="NZ_FNZZ01000004.1"/>
</dbReference>
<feature type="transmembrane region" description="Helical" evidence="1">
    <location>
        <begin position="15"/>
        <end position="48"/>
    </location>
</feature>
<accession>A0A1H7R6H1</accession>
<dbReference type="Proteomes" id="UP000199214">
    <property type="component" value="Unassembled WGS sequence"/>
</dbReference>
<proteinExistence type="predicted"/>
<gene>
    <name evidence="2" type="ORF">SAMN05216382_2146</name>
</gene>
<keyword evidence="1" id="KW-0812">Transmembrane</keyword>
<evidence type="ECO:0000313" key="3">
    <source>
        <dbReference type="Proteomes" id="UP000199214"/>
    </source>
</evidence>